<dbReference type="KEGG" id="tgr:Tgr7_2721"/>
<dbReference type="PANTHER" id="PTHR47363">
    <property type="entry name" value="GLUCOKINASE"/>
    <property type="match status" value="1"/>
</dbReference>
<sequence>MHVLAADIGGTKTLIALGRQERGRLHLDTPQRFESAAFPDFETLARTFLKHEGVDPARISSACLAIAGPVEGDAERQQARLTNLPWQLDSASLADSLGIARVVLINDFEGVAHSVDDLPASSLATLQAGEPDPAGPRLVVGAGTGLGVCAVCANGAGLLPGEGGHAGFSPTDAQQIRLWQFVTREEGRCTREHLLSGRGIARIAAFLQTEGHAPGPALAEAMAEGDPAAALSRFALRGDEPLARETLRLFVRLYGAQTGDLALSVLPTGGVYLAGGIAPRILPLLQNGDFIAAFCRKPPMSHLLARLPVKVINEPNAGLMGAARWALTSAKGESGSGQ</sequence>
<dbReference type="STRING" id="396588.Tgr7_2721"/>
<evidence type="ECO:0000256" key="1">
    <source>
        <dbReference type="ARBA" id="ARBA00022679"/>
    </source>
</evidence>
<comment type="similarity">
    <text evidence="3 4">Belongs to the bacterial glucokinase family.</text>
</comment>
<dbReference type="GO" id="GO:0005524">
    <property type="term" value="F:ATP binding"/>
    <property type="evidence" value="ECO:0007669"/>
    <property type="project" value="UniProtKB-UniRule"/>
</dbReference>
<dbReference type="InterPro" id="IPR043129">
    <property type="entry name" value="ATPase_NBD"/>
</dbReference>
<dbReference type="Proteomes" id="UP000002383">
    <property type="component" value="Chromosome"/>
</dbReference>
<dbReference type="RefSeq" id="WP_012639271.1">
    <property type="nucleotide sequence ID" value="NC_011901.1"/>
</dbReference>
<feature type="binding site" evidence="3">
    <location>
        <begin position="6"/>
        <end position="11"/>
    </location>
    <ligand>
        <name>ATP</name>
        <dbReference type="ChEBI" id="CHEBI:30616"/>
    </ligand>
</feature>
<dbReference type="Gene3D" id="3.40.367.20">
    <property type="match status" value="1"/>
</dbReference>
<keyword evidence="1 3" id="KW-0808">Transferase</keyword>
<dbReference type="Gene3D" id="3.30.420.40">
    <property type="match status" value="1"/>
</dbReference>
<evidence type="ECO:0000313" key="6">
    <source>
        <dbReference type="Proteomes" id="UP000002383"/>
    </source>
</evidence>
<evidence type="ECO:0000313" key="5">
    <source>
        <dbReference type="EMBL" id="ACL73796.1"/>
    </source>
</evidence>
<dbReference type="GO" id="GO:0005536">
    <property type="term" value="F:D-glucose binding"/>
    <property type="evidence" value="ECO:0007669"/>
    <property type="project" value="InterPro"/>
</dbReference>
<keyword evidence="6" id="KW-1185">Reference proteome</keyword>
<accession>B8GMY1</accession>
<reference evidence="5 6" key="1">
    <citation type="journal article" date="2011" name="Stand. Genomic Sci.">
        <title>Complete genome sequence of 'Thioalkalivibrio sulfidophilus' HL-EbGr7.</title>
        <authorList>
            <person name="Muyzer G."/>
            <person name="Sorokin D.Y."/>
            <person name="Mavromatis K."/>
            <person name="Lapidus A."/>
            <person name="Clum A."/>
            <person name="Ivanova N."/>
            <person name="Pati A."/>
            <person name="d'Haeseleer P."/>
            <person name="Woyke T."/>
            <person name="Kyrpides N.C."/>
        </authorList>
    </citation>
    <scope>NUCLEOTIDE SEQUENCE [LARGE SCALE GENOMIC DNA]</scope>
    <source>
        <strain evidence="5 6">HL-EbGR7</strain>
    </source>
</reference>
<name>B8GMY1_THISH</name>
<keyword evidence="3" id="KW-0547">Nucleotide-binding</keyword>
<gene>
    <name evidence="3" type="primary">glk</name>
    <name evidence="5" type="ordered locus">Tgr7_2721</name>
</gene>
<keyword evidence="2 3" id="KW-0418">Kinase</keyword>
<keyword evidence="3" id="KW-0963">Cytoplasm</keyword>
<dbReference type="InterPro" id="IPR003836">
    <property type="entry name" value="Glucokinase"/>
</dbReference>
<evidence type="ECO:0000256" key="3">
    <source>
        <dbReference type="HAMAP-Rule" id="MF_00524"/>
    </source>
</evidence>
<keyword evidence="3" id="KW-0067">ATP-binding</keyword>
<dbReference type="GO" id="GO:0004340">
    <property type="term" value="F:glucokinase activity"/>
    <property type="evidence" value="ECO:0007669"/>
    <property type="project" value="UniProtKB-UniRule"/>
</dbReference>
<proteinExistence type="inferred from homology"/>
<dbReference type="eggNOG" id="COG0837">
    <property type="taxonomic scope" value="Bacteria"/>
</dbReference>
<dbReference type="CDD" id="cd24008">
    <property type="entry name" value="ASKHA_NBD_GLK"/>
    <property type="match status" value="1"/>
</dbReference>
<dbReference type="OrthoDB" id="9800595at2"/>
<dbReference type="EC" id="2.7.1.2" evidence="3"/>
<dbReference type="AlphaFoldDB" id="B8GMY1"/>
<dbReference type="SUPFAM" id="SSF53067">
    <property type="entry name" value="Actin-like ATPase domain"/>
    <property type="match status" value="1"/>
</dbReference>
<dbReference type="GO" id="GO:0005737">
    <property type="term" value="C:cytoplasm"/>
    <property type="evidence" value="ECO:0007669"/>
    <property type="project" value="UniProtKB-SubCell"/>
</dbReference>
<dbReference type="GO" id="GO:0006096">
    <property type="term" value="P:glycolytic process"/>
    <property type="evidence" value="ECO:0007669"/>
    <property type="project" value="UniProtKB-UniRule"/>
</dbReference>
<organism evidence="5 6">
    <name type="scientific">Thioalkalivibrio sulfidiphilus (strain HL-EbGR7)</name>
    <dbReference type="NCBI Taxonomy" id="396588"/>
    <lineage>
        <taxon>Bacteria</taxon>
        <taxon>Pseudomonadati</taxon>
        <taxon>Pseudomonadota</taxon>
        <taxon>Gammaproteobacteria</taxon>
        <taxon>Chromatiales</taxon>
        <taxon>Ectothiorhodospiraceae</taxon>
        <taxon>Thioalkalivibrio</taxon>
    </lineage>
</organism>
<keyword evidence="3" id="KW-0324">Glycolysis</keyword>
<dbReference type="PANTHER" id="PTHR47363:SF1">
    <property type="entry name" value="GLUCOKINASE"/>
    <property type="match status" value="1"/>
</dbReference>
<evidence type="ECO:0000256" key="2">
    <source>
        <dbReference type="ARBA" id="ARBA00022777"/>
    </source>
</evidence>
<dbReference type="EMBL" id="CP001339">
    <property type="protein sequence ID" value="ACL73796.1"/>
    <property type="molecule type" value="Genomic_DNA"/>
</dbReference>
<dbReference type="Pfam" id="PF02685">
    <property type="entry name" value="Glucokinase"/>
    <property type="match status" value="1"/>
</dbReference>
<protein>
    <recommendedName>
        <fullName evidence="3">Glucokinase</fullName>
        <ecNumber evidence="3">2.7.1.2</ecNumber>
    </recommendedName>
    <alternativeName>
        <fullName evidence="3">Glucose kinase</fullName>
    </alternativeName>
</protein>
<evidence type="ECO:0000256" key="4">
    <source>
        <dbReference type="RuleBase" id="RU004046"/>
    </source>
</evidence>
<dbReference type="NCBIfam" id="TIGR00749">
    <property type="entry name" value="glk"/>
    <property type="match status" value="1"/>
</dbReference>
<dbReference type="HOGENOM" id="CLU_042582_0_0_6"/>
<comment type="subcellular location">
    <subcellularLocation>
        <location evidence="3">Cytoplasm</location>
    </subcellularLocation>
</comment>
<comment type="catalytic activity">
    <reaction evidence="3">
        <text>D-glucose + ATP = D-glucose 6-phosphate + ADP + H(+)</text>
        <dbReference type="Rhea" id="RHEA:17825"/>
        <dbReference type="ChEBI" id="CHEBI:4167"/>
        <dbReference type="ChEBI" id="CHEBI:15378"/>
        <dbReference type="ChEBI" id="CHEBI:30616"/>
        <dbReference type="ChEBI" id="CHEBI:61548"/>
        <dbReference type="ChEBI" id="CHEBI:456216"/>
        <dbReference type="EC" id="2.7.1.2"/>
    </reaction>
</comment>
<dbReference type="HAMAP" id="MF_00524">
    <property type="entry name" value="Glucokinase"/>
    <property type="match status" value="1"/>
</dbReference>